<dbReference type="Pfam" id="PF23598">
    <property type="entry name" value="LRR_14"/>
    <property type="match status" value="1"/>
</dbReference>
<dbReference type="InterPro" id="IPR042197">
    <property type="entry name" value="Apaf_helical"/>
</dbReference>
<feature type="region of interest" description="Disordered" evidence="3">
    <location>
        <begin position="117"/>
        <end position="136"/>
    </location>
</feature>
<evidence type="ECO:0000259" key="4">
    <source>
        <dbReference type="Pfam" id="PF00931"/>
    </source>
</evidence>
<dbReference type="InterPro" id="IPR032675">
    <property type="entry name" value="LRR_dom_sf"/>
</dbReference>
<dbReference type="Proteomes" id="UP000008311">
    <property type="component" value="Unassembled WGS sequence"/>
</dbReference>
<dbReference type="SUPFAM" id="SSF52058">
    <property type="entry name" value="L domain-like"/>
    <property type="match status" value="1"/>
</dbReference>
<feature type="domain" description="Disease resistance protein winged helix" evidence="5">
    <location>
        <begin position="408"/>
        <end position="481"/>
    </location>
</feature>
<evidence type="ECO:0000259" key="6">
    <source>
        <dbReference type="Pfam" id="PF23598"/>
    </source>
</evidence>
<proteinExistence type="predicted"/>
<evidence type="ECO:0000313" key="7">
    <source>
        <dbReference type="EMBL" id="EEF49603.1"/>
    </source>
</evidence>
<protein>
    <submittedName>
        <fullName evidence="7">Disease resistance protein RPM1, putative</fullName>
        <ecNumber evidence="7">3.1.3.16</ecNumber>
    </submittedName>
</protein>
<dbReference type="eggNOG" id="KOG4658">
    <property type="taxonomic scope" value="Eukaryota"/>
</dbReference>
<reference evidence="8" key="1">
    <citation type="journal article" date="2010" name="Nat. Biotechnol.">
        <title>Draft genome sequence of the oilseed species Ricinus communis.</title>
        <authorList>
            <person name="Chan A.P."/>
            <person name="Crabtree J."/>
            <person name="Zhao Q."/>
            <person name="Lorenzi H."/>
            <person name="Orvis J."/>
            <person name="Puiu D."/>
            <person name="Melake-Berhan A."/>
            <person name="Jones K.M."/>
            <person name="Redman J."/>
            <person name="Chen G."/>
            <person name="Cahoon E.B."/>
            <person name="Gedil M."/>
            <person name="Stanke M."/>
            <person name="Haas B.J."/>
            <person name="Wortman J.R."/>
            <person name="Fraser-Liggett C.M."/>
            <person name="Ravel J."/>
            <person name="Rabinowicz P.D."/>
        </authorList>
    </citation>
    <scope>NUCLEOTIDE SEQUENCE [LARGE SCALE GENOMIC DNA]</scope>
    <source>
        <strain evidence="8">cv. Hale</strain>
    </source>
</reference>
<dbReference type="InterPro" id="IPR002182">
    <property type="entry name" value="NB-ARC"/>
</dbReference>
<evidence type="ECO:0000259" key="5">
    <source>
        <dbReference type="Pfam" id="PF23559"/>
    </source>
</evidence>
<dbReference type="InterPro" id="IPR044974">
    <property type="entry name" value="Disease_R_plants"/>
</dbReference>
<dbReference type="InterPro" id="IPR027417">
    <property type="entry name" value="P-loop_NTPase"/>
</dbReference>
<feature type="domain" description="Disease resistance R13L4/SHOC-2-like LRR" evidence="6">
    <location>
        <begin position="560"/>
        <end position="879"/>
    </location>
</feature>
<evidence type="ECO:0000256" key="2">
    <source>
        <dbReference type="ARBA" id="ARBA00022821"/>
    </source>
</evidence>
<dbReference type="PRINTS" id="PR00364">
    <property type="entry name" value="DISEASERSIST"/>
</dbReference>
<feature type="domain" description="NB-ARC" evidence="4">
    <location>
        <begin position="176"/>
        <end position="330"/>
    </location>
</feature>
<dbReference type="GO" id="GO:0051707">
    <property type="term" value="P:response to other organism"/>
    <property type="evidence" value="ECO:0007669"/>
    <property type="project" value="UniProtKB-ARBA"/>
</dbReference>
<evidence type="ECO:0000313" key="8">
    <source>
        <dbReference type="Proteomes" id="UP000008311"/>
    </source>
</evidence>
<dbReference type="InParanoid" id="B9RGE8"/>
<evidence type="ECO:0000256" key="3">
    <source>
        <dbReference type="SAM" id="MobiDB-lite"/>
    </source>
</evidence>
<dbReference type="Gene3D" id="1.10.10.10">
    <property type="entry name" value="Winged helix-like DNA-binding domain superfamily/Winged helix DNA-binding domain"/>
    <property type="match status" value="1"/>
</dbReference>
<dbReference type="Pfam" id="PF00931">
    <property type="entry name" value="NB-ARC"/>
    <property type="match status" value="1"/>
</dbReference>
<dbReference type="EMBL" id="EQ973778">
    <property type="protein sequence ID" value="EEF49603.1"/>
    <property type="molecule type" value="Genomic_DNA"/>
</dbReference>
<dbReference type="GO" id="GO:0043531">
    <property type="term" value="F:ADP binding"/>
    <property type="evidence" value="ECO:0007669"/>
    <property type="project" value="InterPro"/>
</dbReference>
<dbReference type="KEGG" id="rcu:8270923"/>
<dbReference type="InterPro" id="IPR036388">
    <property type="entry name" value="WH-like_DNA-bd_sf"/>
</dbReference>
<dbReference type="PANTHER" id="PTHR23155:SF955">
    <property type="entry name" value="AAA+ ATPASE DOMAIN-CONTAINING PROTEIN"/>
    <property type="match status" value="1"/>
</dbReference>
<name>B9RGE8_RICCO</name>
<evidence type="ECO:0000256" key="1">
    <source>
        <dbReference type="ARBA" id="ARBA00022737"/>
    </source>
</evidence>
<keyword evidence="7" id="KW-0378">Hydrolase</keyword>
<keyword evidence="8" id="KW-1185">Reference proteome</keyword>
<dbReference type="PANTHER" id="PTHR23155">
    <property type="entry name" value="DISEASE RESISTANCE PROTEIN RP"/>
    <property type="match status" value="1"/>
</dbReference>
<sequence length="884" mass="100589">MAIEISVSILIEKLKNLLSEKEMIDSKLRAQVSSSMEEWERLPRLLKDAEKEEDSKVMKLLLNVYFVDDIIDNVLLKSSLKTGYPFSFLVPSRNQSILSQNMEKLFTNVTDFCSSSKLPLEQPENEPTEPKFEVGEPSNRQWQRISSFMEESEAIVGLIDQRDDLVQLVVSSRLSPFLISVVGEGGSGKTTLVKSMYDSVEVKQHFVCCAWVYVSEKFEVRDVLTGILRQVTVVKDEEKLPLESLLKRVRDFFLWKKYLIVLDDIPSPDVWSTIKYAFPNSARAARRVILTLPKIEVARAIDPRISLFQIRRMNHEESWALFLKKVRTAEDNSIRSLKENILSKCDGLPLAIVALAGLLSTRPPNQWSRLIDQATVGADQSSSSSNILAAGFRDLLPSLKSCLLYMSLFPKSREIKLRRLFGLWLAEGLTTPIVGESSKSIKKEDLAKSYFEKLVSRNMIEVVKWRLDGSPKTCYLSPTLHEALFHIAGKMGFFHVHPLTSKDTQQFNVRRIAEYLDINTYLSSDPTIQDLRSYISFNSRKGDTPAGGVDKLLRKIIAKRGFGLLTVLDLENVHRPSLSETLGKLLQLKYLGLRCTFLDSVPKCIGKLPCLETLDMKHTNITTLPISIWKVKKLRHLYMNEIHFDMSMQNPSAGGCLPDLQTLSGLLIGNNSSVIKLLEGLTGLRKLGLTCYKASLEKIIQWLPTLKNLESLKLRSINELHQPSDLNLITLKENAKLQELYLLGKLPKNFAVHQLPQNLRNFTLSVSKLHEDPMPILGKLNNLHILRFFAHSYLGKEMDCRKGFPELRVLKLWMLEELEEWTVEEGSMPKLRKVEIRCCIQLKQHRGLQLLASLKKLTLTAMPEDFVAEVKANLSQNIKIKTKN</sequence>
<accession>B9RGE8</accession>
<gene>
    <name evidence="7" type="ORF">RCOM_1453510</name>
</gene>
<dbReference type="GO" id="GO:0004722">
    <property type="term" value="F:protein serine/threonine phosphatase activity"/>
    <property type="evidence" value="ECO:0007669"/>
    <property type="project" value="UniProtKB-EC"/>
</dbReference>
<organism evidence="7 8">
    <name type="scientific">Ricinus communis</name>
    <name type="common">Castor bean</name>
    <dbReference type="NCBI Taxonomy" id="3988"/>
    <lineage>
        <taxon>Eukaryota</taxon>
        <taxon>Viridiplantae</taxon>
        <taxon>Streptophyta</taxon>
        <taxon>Embryophyta</taxon>
        <taxon>Tracheophyta</taxon>
        <taxon>Spermatophyta</taxon>
        <taxon>Magnoliopsida</taxon>
        <taxon>eudicotyledons</taxon>
        <taxon>Gunneridae</taxon>
        <taxon>Pentapetalae</taxon>
        <taxon>rosids</taxon>
        <taxon>fabids</taxon>
        <taxon>Malpighiales</taxon>
        <taxon>Euphorbiaceae</taxon>
        <taxon>Acalyphoideae</taxon>
        <taxon>Acalypheae</taxon>
        <taxon>Ricinus</taxon>
    </lineage>
</organism>
<dbReference type="EC" id="3.1.3.16" evidence="7"/>
<dbReference type="InterPro" id="IPR055414">
    <property type="entry name" value="LRR_R13L4/SHOC2-like"/>
</dbReference>
<dbReference type="Pfam" id="PF23559">
    <property type="entry name" value="WHD_DRP"/>
    <property type="match status" value="1"/>
</dbReference>
<dbReference type="InterPro" id="IPR058922">
    <property type="entry name" value="WHD_DRP"/>
</dbReference>
<dbReference type="Gene3D" id="3.80.10.10">
    <property type="entry name" value="Ribonuclease Inhibitor"/>
    <property type="match status" value="1"/>
</dbReference>
<keyword evidence="1" id="KW-0677">Repeat</keyword>
<dbReference type="Gene3D" id="3.40.50.300">
    <property type="entry name" value="P-loop containing nucleotide triphosphate hydrolases"/>
    <property type="match status" value="1"/>
</dbReference>
<dbReference type="GO" id="GO:0006952">
    <property type="term" value="P:defense response"/>
    <property type="evidence" value="ECO:0007669"/>
    <property type="project" value="UniProtKB-KW"/>
</dbReference>
<dbReference type="OrthoDB" id="611536at2759"/>
<dbReference type="AlphaFoldDB" id="B9RGE8"/>
<keyword evidence="2" id="KW-0611">Plant defense</keyword>
<dbReference type="Gene3D" id="1.10.8.430">
    <property type="entry name" value="Helical domain of apoptotic protease-activating factors"/>
    <property type="match status" value="1"/>
</dbReference>
<dbReference type="SUPFAM" id="SSF52540">
    <property type="entry name" value="P-loop containing nucleoside triphosphate hydrolases"/>
    <property type="match status" value="1"/>
</dbReference>